<name>A0ABU0UZU3_ACIBI</name>
<dbReference type="EMBL" id="JAUTBK010000002">
    <property type="protein sequence ID" value="MDQ1210082.1"/>
    <property type="molecule type" value="Genomic_DNA"/>
</dbReference>
<proteinExistence type="predicted"/>
<evidence type="ECO:0000313" key="1">
    <source>
        <dbReference type="EMBL" id="MDQ1210082.1"/>
    </source>
</evidence>
<reference evidence="1 2" key="1">
    <citation type="submission" date="2023-07" db="EMBL/GenBank/DDBJ databases">
        <title>Functional and genomic diversity of the sorghum phyllosphere microbiome.</title>
        <authorList>
            <person name="Shade A."/>
        </authorList>
    </citation>
    <scope>NUCLEOTIDE SEQUENCE [LARGE SCALE GENOMIC DNA]</scope>
    <source>
        <strain evidence="1 2">SORGH_AS_0887</strain>
    </source>
</reference>
<dbReference type="Proteomes" id="UP001233360">
    <property type="component" value="Unassembled WGS sequence"/>
</dbReference>
<comment type="caution">
    <text evidence="1">The sequence shown here is derived from an EMBL/GenBank/DDBJ whole genome shotgun (WGS) entry which is preliminary data.</text>
</comment>
<accession>A0ABU0UZU3</accession>
<evidence type="ECO:0000313" key="2">
    <source>
        <dbReference type="Proteomes" id="UP001233360"/>
    </source>
</evidence>
<organism evidence="1 2">
    <name type="scientific">Acinetobacter baylyi</name>
    <dbReference type="NCBI Taxonomy" id="202950"/>
    <lineage>
        <taxon>Bacteria</taxon>
        <taxon>Pseudomonadati</taxon>
        <taxon>Pseudomonadota</taxon>
        <taxon>Gammaproteobacteria</taxon>
        <taxon>Moraxellales</taxon>
        <taxon>Moraxellaceae</taxon>
        <taxon>Acinetobacter</taxon>
    </lineage>
</organism>
<keyword evidence="2" id="KW-1185">Reference proteome</keyword>
<protein>
    <submittedName>
        <fullName evidence="1">Uncharacterized protein</fullName>
    </submittedName>
</protein>
<sequence length="36" mass="4494">MYLYLNKITYLKENQRFVARAHYLYNSLVLFEHVDQ</sequence>
<gene>
    <name evidence="1" type="ORF">QE380_003005</name>
</gene>